<evidence type="ECO:0000313" key="1">
    <source>
        <dbReference type="EnsemblMetazoa" id="XP_019855707.1"/>
    </source>
</evidence>
<accession>A0AAN0JFZ3</accession>
<dbReference type="EnsemblMetazoa" id="XM_020000148.1">
    <property type="protein sequence ID" value="XP_019855707.1"/>
    <property type="gene ID" value="LOC109584405"/>
</dbReference>
<name>A0AAN0JFZ3_AMPQE</name>
<dbReference type="SUPFAM" id="SSF50978">
    <property type="entry name" value="WD40 repeat-like"/>
    <property type="match status" value="1"/>
</dbReference>
<keyword evidence="2" id="KW-1185">Reference proteome</keyword>
<organism evidence="1 2">
    <name type="scientific">Amphimedon queenslandica</name>
    <name type="common">Sponge</name>
    <dbReference type="NCBI Taxonomy" id="400682"/>
    <lineage>
        <taxon>Eukaryota</taxon>
        <taxon>Metazoa</taxon>
        <taxon>Porifera</taxon>
        <taxon>Demospongiae</taxon>
        <taxon>Heteroscleromorpha</taxon>
        <taxon>Haplosclerida</taxon>
        <taxon>Niphatidae</taxon>
        <taxon>Amphimedon</taxon>
    </lineage>
</organism>
<dbReference type="Proteomes" id="UP000007879">
    <property type="component" value="Unassembled WGS sequence"/>
</dbReference>
<dbReference type="InterPro" id="IPR015943">
    <property type="entry name" value="WD40/YVTN_repeat-like_dom_sf"/>
</dbReference>
<reference evidence="1" key="2">
    <citation type="submission" date="2024-06" db="UniProtKB">
        <authorList>
            <consortium name="EnsemblMetazoa"/>
        </authorList>
    </citation>
    <scope>IDENTIFICATION</scope>
</reference>
<sequence length="211" mass="23963">MEDRCFDSDLKIMDSRRGKTVRVSCLLLVDYNVLVGLLNKTIHILDVETLCHVSQLSNLEDEPGDLALSKNEPMIVWSLLLNGTVLGFDPETRERVAKITVPNMLQHTFCTCFTVYRDFLWVGTNRGTISILSTEYSEQQLRNEIAFTESGKTVEVKYLAVSSEDEIWCSVHAIPRAKNSTFIAVYNPRNNTKIYSYSNFEGNDSLIYTAC</sequence>
<protein>
    <submittedName>
        <fullName evidence="1">Uncharacterized protein</fullName>
    </submittedName>
</protein>
<dbReference type="AlphaFoldDB" id="A0AAN0JFZ3"/>
<dbReference type="RefSeq" id="XP_019855707.1">
    <property type="nucleotide sequence ID" value="XM_020000148.1"/>
</dbReference>
<dbReference type="GeneID" id="109584405"/>
<reference evidence="2" key="1">
    <citation type="journal article" date="2010" name="Nature">
        <title>The Amphimedon queenslandica genome and the evolution of animal complexity.</title>
        <authorList>
            <person name="Srivastava M."/>
            <person name="Simakov O."/>
            <person name="Chapman J."/>
            <person name="Fahey B."/>
            <person name="Gauthier M.E."/>
            <person name="Mitros T."/>
            <person name="Richards G.S."/>
            <person name="Conaco C."/>
            <person name="Dacre M."/>
            <person name="Hellsten U."/>
            <person name="Larroux C."/>
            <person name="Putnam N.H."/>
            <person name="Stanke M."/>
            <person name="Adamska M."/>
            <person name="Darling A."/>
            <person name="Degnan S.M."/>
            <person name="Oakley T.H."/>
            <person name="Plachetzki D.C."/>
            <person name="Zhai Y."/>
            <person name="Adamski M."/>
            <person name="Calcino A."/>
            <person name="Cummins S.F."/>
            <person name="Goodstein D.M."/>
            <person name="Harris C."/>
            <person name="Jackson D.J."/>
            <person name="Leys S.P."/>
            <person name="Shu S."/>
            <person name="Woodcroft B.J."/>
            <person name="Vervoort M."/>
            <person name="Kosik K.S."/>
            <person name="Manning G."/>
            <person name="Degnan B.M."/>
            <person name="Rokhsar D.S."/>
        </authorList>
    </citation>
    <scope>NUCLEOTIDE SEQUENCE [LARGE SCALE GENOMIC DNA]</scope>
</reference>
<evidence type="ECO:0000313" key="2">
    <source>
        <dbReference type="Proteomes" id="UP000007879"/>
    </source>
</evidence>
<proteinExistence type="predicted"/>
<dbReference type="Gene3D" id="2.130.10.10">
    <property type="entry name" value="YVTN repeat-like/Quinoprotein amine dehydrogenase"/>
    <property type="match status" value="1"/>
</dbReference>
<dbReference type="InterPro" id="IPR036322">
    <property type="entry name" value="WD40_repeat_dom_sf"/>
</dbReference>
<dbReference type="KEGG" id="aqu:109584405"/>